<feature type="chain" id="PRO_5041601193" evidence="1">
    <location>
        <begin position="25"/>
        <end position="160"/>
    </location>
</feature>
<keyword evidence="1" id="KW-0732">Signal</keyword>
<dbReference type="AlphaFoldDB" id="A0A1V1V848"/>
<dbReference type="EMBL" id="CP061854">
    <property type="protein sequence ID" value="QOD56274.1"/>
    <property type="molecule type" value="Genomic_DNA"/>
</dbReference>
<evidence type="ECO:0000313" key="2">
    <source>
        <dbReference type="EMBL" id="BAX51741.1"/>
    </source>
</evidence>
<dbReference type="InterPro" id="IPR021302">
    <property type="entry name" value="DUF2780_VcgC/VcgE"/>
</dbReference>
<evidence type="ECO:0000313" key="4">
    <source>
        <dbReference type="Proteomes" id="UP000218676"/>
    </source>
</evidence>
<evidence type="ECO:0000313" key="3">
    <source>
        <dbReference type="EMBL" id="QOD56274.1"/>
    </source>
</evidence>
<dbReference type="Proteomes" id="UP000516656">
    <property type="component" value="Chromosome 1"/>
</dbReference>
<reference evidence="2" key="1">
    <citation type="journal article" date="2017" name="Genome Announc.">
        <title>Whole-Genome Sequence of Photobacterium damselae subsp. piscicida Strain 91-197, Isolated from Hybrid Striped Bass (Morone sp.) in the United States.</title>
        <authorList>
            <person name="Teru Y."/>
            <person name="Hikima J."/>
            <person name="Kono T."/>
            <person name="Sakai M."/>
            <person name="Takano T."/>
            <person name="Hawke J.P."/>
            <person name="Takeyama H."/>
            <person name="Aoki T."/>
        </authorList>
    </citation>
    <scope>NUCLEOTIDE SEQUENCE</scope>
    <source>
        <strain evidence="2">91-197</strain>
    </source>
</reference>
<dbReference type="Proteomes" id="UP000218676">
    <property type="component" value="Chromosome 1"/>
</dbReference>
<reference evidence="4" key="2">
    <citation type="submission" date="2017-05" db="EMBL/GenBank/DDBJ databases">
        <title>Whole genome sequence of fish pathogenic bacteria, Photobacterium damselae subsp. piscicida, strain 91-197, isolated from hybrid striped bass (Morone sp.) in USA.</title>
        <authorList>
            <person name="Teru Y."/>
            <person name="Hikima J."/>
            <person name="Kono T."/>
            <person name="Sakai M."/>
            <person name="Takano T."/>
            <person name="Hawke J.P."/>
            <person name="Takeyama H."/>
            <person name="Aoki T."/>
        </authorList>
    </citation>
    <scope>NUCLEOTIDE SEQUENCE [LARGE SCALE GENOMIC DNA]</scope>
    <source>
        <strain evidence="4">91-197</strain>
    </source>
</reference>
<evidence type="ECO:0000256" key="1">
    <source>
        <dbReference type="SAM" id="SignalP"/>
    </source>
</evidence>
<dbReference type="EMBL" id="AP018045">
    <property type="protein sequence ID" value="BAX51741.1"/>
    <property type="molecule type" value="Genomic_DNA"/>
</dbReference>
<protein>
    <submittedName>
        <fullName evidence="3">DUF2780 domain-containing protein</fullName>
    </submittedName>
</protein>
<gene>
    <name evidence="3" type="ORF">IC627_13900</name>
    <name evidence="2" type="ORF">PDPUS_1_00366</name>
</gene>
<organism evidence="3 5">
    <name type="scientific">Photobacterium damsela subsp. piscicida</name>
    <name type="common">Pasteurella piscicida</name>
    <dbReference type="NCBI Taxonomy" id="38294"/>
    <lineage>
        <taxon>Bacteria</taxon>
        <taxon>Pseudomonadati</taxon>
        <taxon>Pseudomonadota</taxon>
        <taxon>Gammaproteobacteria</taxon>
        <taxon>Vibrionales</taxon>
        <taxon>Vibrionaceae</taxon>
        <taxon>Photobacterium</taxon>
    </lineage>
</organism>
<feature type="signal peptide" evidence="1">
    <location>
        <begin position="1"/>
        <end position="24"/>
    </location>
</feature>
<sequence length="160" mass="16607">MNKRHTLTALAVIGMLTTSTMSYAFSLSDIFGGSDVQQTTSAIANNPLTQLLTSKLGVSPQQAAGGASALLAFASSELQGDQAKELQNLIPGSKALADAIPAGLSGLLDDPSTLNKVFSILGIDSKTADEFAPVIMQFLKQQGANQNLLTTLANVWAPTN</sequence>
<dbReference type="Pfam" id="PF11075">
    <property type="entry name" value="DUF2780"/>
    <property type="match status" value="1"/>
</dbReference>
<dbReference type="GeneID" id="93396622"/>
<reference evidence="3 5" key="3">
    <citation type="submission" date="2020-09" db="EMBL/GenBank/DDBJ databases">
        <title>Complete, closed and curated genome sequences of Photobacterium damselae subsp. piscicida isolates from Australia indicate localised evolution and additional plasmid-borne pathogenicity mechanisms.</title>
        <authorList>
            <person name="Baseggio L."/>
            <person name="Silayeva O."/>
            <person name="Buller N."/>
            <person name="Landos M."/>
            <person name="Engelstaedter J."/>
            <person name="Barnes A.C."/>
        </authorList>
    </citation>
    <scope>NUCLEOTIDE SEQUENCE [LARGE SCALE GENOMIC DNA]</scope>
    <source>
        <strain evidence="3 5">AS-16-0540-1</strain>
    </source>
</reference>
<evidence type="ECO:0000313" key="5">
    <source>
        <dbReference type="Proteomes" id="UP000516656"/>
    </source>
</evidence>
<accession>A0A1V1V848</accession>
<name>A0A1V1V848_PHODP</name>
<dbReference type="RefSeq" id="WP_068968515.1">
    <property type="nucleotide sequence ID" value="NZ_AP018045.1"/>
</dbReference>
<proteinExistence type="predicted"/>